<dbReference type="RefSeq" id="WP_212821561.1">
    <property type="nucleotide sequence ID" value="NZ_AP023416.1"/>
</dbReference>
<protein>
    <submittedName>
        <fullName evidence="1">Uncharacterized protein</fullName>
    </submittedName>
</protein>
<dbReference type="KEGG" id="vfa:MM35RIKEN_19660"/>
<evidence type="ECO:0000313" key="2">
    <source>
        <dbReference type="Proteomes" id="UP000681343"/>
    </source>
</evidence>
<dbReference type="Proteomes" id="UP000681343">
    <property type="component" value="Plasmid pMM35_01"/>
</dbReference>
<geneLocation type="plasmid" evidence="1 2">
    <name>pMM35_01</name>
</geneLocation>
<keyword evidence="2" id="KW-1185">Reference proteome</keyword>
<gene>
    <name evidence="1" type="ORF">MM35RIKEN_19660</name>
</gene>
<proteinExistence type="predicted"/>
<name>A0A810PVR2_9FIRM</name>
<sequence length="65" mass="7844">MRFHIMQKKINQSTEEYRAFFETDSIDEAKDFAMRLAFDETNNVYVQDTKRGEIVRDFDALVYRV</sequence>
<organism evidence="1 2">
    <name type="scientific">Vescimonas fastidiosa</name>
    <dbReference type="NCBI Taxonomy" id="2714353"/>
    <lineage>
        <taxon>Bacteria</taxon>
        <taxon>Bacillati</taxon>
        <taxon>Bacillota</taxon>
        <taxon>Clostridia</taxon>
        <taxon>Eubacteriales</taxon>
        <taxon>Oscillospiraceae</taxon>
        <taxon>Vescimonas</taxon>
    </lineage>
</organism>
<keyword evidence="1" id="KW-0614">Plasmid</keyword>
<dbReference type="EMBL" id="AP023416">
    <property type="protein sequence ID" value="BCK79774.1"/>
    <property type="molecule type" value="Genomic_DNA"/>
</dbReference>
<evidence type="ECO:0000313" key="1">
    <source>
        <dbReference type="EMBL" id="BCK79774.1"/>
    </source>
</evidence>
<accession>A0A810PVR2</accession>
<dbReference type="AlphaFoldDB" id="A0A810PVR2"/>
<reference evidence="1" key="1">
    <citation type="submission" date="2020-09" db="EMBL/GenBank/DDBJ databases">
        <title>New species isolated from human feces.</title>
        <authorList>
            <person name="Kitahara M."/>
            <person name="Shigeno Y."/>
            <person name="Shime M."/>
            <person name="Matsumoto Y."/>
            <person name="Nakamura S."/>
            <person name="Motooka D."/>
            <person name="Fukuoka S."/>
            <person name="Nishikawa H."/>
            <person name="Benno Y."/>
        </authorList>
    </citation>
    <scope>NUCLEOTIDE SEQUENCE</scope>
    <source>
        <strain evidence="1">MM35</strain>
        <plasmid evidence="1">pMM35_01</plasmid>
    </source>
</reference>